<proteinExistence type="predicted"/>
<organism evidence="1 2">
    <name type="scientific">Eumeta variegata</name>
    <name type="common">Bagworm moth</name>
    <name type="synonym">Eumeta japonica</name>
    <dbReference type="NCBI Taxonomy" id="151549"/>
    <lineage>
        <taxon>Eukaryota</taxon>
        <taxon>Metazoa</taxon>
        <taxon>Ecdysozoa</taxon>
        <taxon>Arthropoda</taxon>
        <taxon>Hexapoda</taxon>
        <taxon>Insecta</taxon>
        <taxon>Pterygota</taxon>
        <taxon>Neoptera</taxon>
        <taxon>Endopterygota</taxon>
        <taxon>Lepidoptera</taxon>
        <taxon>Glossata</taxon>
        <taxon>Ditrysia</taxon>
        <taxon>Tineoidea</taxon>
        <taxon>Psychidae</taxon>
        <taxon>Oiketicinae</taxon>
        <taxon>Eumeta</taxon>
    </lineage>
</organism>
<gene>
    <name evidence="1" type="ORF">EVAR_94082_1</name>
</gene>
<keyword evidence="2" id="KW-1185">Reference proteome</keyword>
<name>A0A4C1V614_EUMVA</name>
<evidence type="ECO:0000313" key="2">
    <source>
        <dbReference type="Proteomes" id="UP000299102"/>
    </source>
</evidence>
<comment type="caution">
    <text evidence="1">The sequence shown here is derived from an EMBL/GenBank/DDBJ whole genome shotgun (WGS) entry which is preliminary data.</text>
</comment>
<dbReference type="Proteomes" id="UP000299102">
    <property type="component" value="Unassembled WGS sequence"/>
</dbReference>
<dbReference type="AlphaFoldDB" id="A0A4C1V614"/>
<protein>
    <submittedName>
        <fullName evidence="1">Uncharacterized protein</fullName>
    </submittedName>
</protein>
<reference evidence="1 2" key="1">
    <citation type="journal article" date="2019" name="Commun. Biol.">
        <title>The bagworm genome reveals a unique fibroin gene that provides high tensile strength.</title>
        <authorList>
            <person name="Kono N."/>
            <person name="Nakamura H."/>
            <person name="Ohtoshi R."/>
            <person name="Tomita M."/>
            <person name="Numata K."/>
            <person name="Arakawa K."/>
        </authorList>
    </citation>
    <scope>NUCLEOTIDE SEQUENCE [LARGE SCALE GENOMIC DNA]</scope>
</reference>
<dbReference type="EMBL" id="BGZK01000283">
    <property type="protein sequence ID" value="GBP34069.1"/>
    <property type="molecule type" value="Genomic_DNA"/>
</dbReference>
<accession>A0A4C1V614</accession>
<evidence type="ECO:0000313" key="1">
    <source>
        <dbReference type="EMBL" id="GBP34069.1"/>
    </source>
</evidence>
<sequence>MKAERLHAPVTMSVVRGRMLVRRHASALFGRGDVAGYQTALVVTILRNIITLFALLPDDNAYTAHVSYCRVLFRTTHSHDYDLTSRIGKCVRFDLKAHRGHPTDSGVSQTLSIPCPRGDCAPAP</sequence>